<dbReference type="AlphaFoldDB" id="A0A6H3NKB5"/>
<keyword evidence="31" id="KW-1185">Reference proteome</keyword>
<comment type="pathway">
    <text evidence="4 21">Amino-acid biosynthesis; L-methionine biosynthesis via de novo pathway; L-methionine from L-homocysteine (MetH route): step 1/1.</text>
</comment>
<feature type="binding site" evidence="23">
    <location>
        <position position="865"/>
    </location>
    <ligand>
        <name>methylcob(III)alamin</name>
        <dbReference type="ChEBI" id="CHEBI:28115"/>
    </ligand>
</feature>
<evidence type="ECO:0000256" key="12">
    <source>
        <dbReference type="ARBA" id="ARBA00022691"/>
    </source>
</evidence>
<feature type="domain" description="B12-binding" evidence="28">
    <location>
        <begin position="751"/>
        <end position="886"/>
    </location>
</feature>
<dbReference type="Gene3D" id="1.10.288.10">
    <property type="entry name" value="Cobalamin-dependent Methionine Synthase, domain 2"/>
    <property type="match status" value="1"/>
</dbReference>
<dbReference type="RefSeq" id="WP_135743562.1">
    <property type="nucleotide sequence ID" value="NZ_RQHT01000010.1"/>
</dbReference>
<dbReference type="Gene3D" id="3.10.196.10">
    <property type="entry name" value="Vitamin B12-dependent methionine synthase, activation domain"/>
    <property type="match status" value="1"/>
</dbReference>
<feature type="binding site" evidence="23">
    <location>
        <position position="952"/>
    </location>
    <ligand>
        <name>S-adenosyl-L-methionine</name>
        <dbReference type="ChEBI" id="CHEBI:59789"/>
    </ligand>
</feature>
<evidence type="ECO:0000256" key="2">
    <source>
        <dbReference type="ARBA" id="ARBA00001947"/>
    </source>
</evidence>
<feature type="domain" description="B12-binding N-terminal" evidence="29">
    <location>
        <begin position="652"/>
        <end position="746"/>
    </location>
</feature>
<dbReference type="Pfam" id="PF02574">
    <property type="entry name" value="S-methyl_trans"/>
    <property type="match status" value="1"/>
</dbReference>
<evidence type="ECO:0000256" key="18">
    <source>
        <dbReference type="ARBA" id="ARBA00025552"/>
    </source>
</evidence>
<evidence type="ECO:0000256" key="7">
    <source>
        <dbReference type="ARBA" id="ARBA00013998"/>
    </source>
</evidence>
<dbReference type="EC" id="2.1.1.13" evidence="6 20"/>
<dbReference type="InterPro" id="IPR003726">
    <property type="entry name" value="HCY_dom"/>
</dbReference>
<sequence length="1238" mass="137390">MKFEYTNPSSKSLLKLINERILVLDGAMGTMIQRHSLEEDDFRGDRFKDWPVSIKGNNDVLAITRPDIIESVHLEYLEAGADIIETNTFSSNIVSQADYQMESAVRDLNLAAVQCAKNAVAKFKAKTGKEDLFIAGSIGPTVKTASLSPDVNNPAFRAVTFDELVDCFYEQVSALLDGGVDLLLPETNIDTLNLKACIYAIEKVFEERKIRIPVVLSVTITDASGRTLSGQTGEAFYISIKHAKALAVGINCALGAGEMRPYIEELSRVADCYVSCYPNAGLPNAFGGYDQTPDEFGGWMKNFAEAGFLNIVGGCCGTTPDHIRAAKEAVSGIAPRPLKVQPKLSAFAGLEPLKLTKDQGFINVGERNNVTGSPKFKKLILDGNFEEAVQVALQQVQAGANIIDINFDEALLDGEASMTKFLNLIAGEPDIARVPFMVDSSKWSVLLAGLKCIQGKPIVNSISLKEGEEVFLSHARTIQRFGAAAIVMAFDEQGQAATKDDKVRICKRAYDLLVEKLDFDPTDIIFDPNILTVATGIEEHNNYAVDFIEATREIKKVCPGAKVSGGLSNISFSFRGNNPVREAMHSAFLYHAIQAGMDMAIVNAGMLEVYEQIPKDLLELVEDVLLNRRPDATERLIEAAGSFHGEAKVQKKDDVWRNGSVEERLTHALVKGIDEFVTQDTEEARLSFAKPLEVIEGPLMNGMKVVGELFGAGKMFLPQVVKSARVMKKAVAYLLPFMEEEKRNQKDESKQAKFLIATVKGDVHDIGKNIVGVVLACNNYEVIDLGVMVPCEKILETAKKENVAAIGLSGLITPSLDEMVYVAKEMERQGFQVPLLIGGATTSPAHTAVKIAEQYSKPVLHVMDASRVVNVMNSALNPQTAVDYAKSIVEEQTKIREEFYSRENERNILPIEDAIKNKFLADWDSYTPPKPSFTGVRKIEDVTLQDLLPYVDWSPFFLAWELKGRYPQILKDPVIGKEATSLFNDAQIILKEMIENPNLKPRAVVGMFPAVSHGEVVEIFEDDSKTKSLGTYPMLRQQTTKMTNQPNYSLADFIAPKDKKKNDYIGYFAVTAGHGIEELARSYEAKQDDYNAILVKALADRFAEAFAEYMHHRMRDEWGFGRTENLSREDMIREKYRGIRPAPGYPACPDHTEKRKIWKLLDVEKNAGIQLTESCAMWPASSVSGYYFSHPDSRYFAIGKINEDQVVNYAKDKNMEISEVERWLSPILNYDPSRKSKS</sequence>
<keyword evidence="9 21" id="KW-0028">Amino-acid biosynthesis</keyword>
<reference evidence="30" key="1">
    <citation type="journal article" date="2019" name="PLoS Negl. Trop. Dis.">
        <title>Revisiting the worldwide diversity of Leptospira species in the environment.</title>
        <authorList>
            <person name="Vincent A.T."/>
            <person name="Schiettekatte O."/>
            <person name="Bourhy P."/>
            <person name="Veyrier F.J."/>
            <person name="Picardeau M."/>
        </authorList>
    </citation>
    <scope>NUCLEOTIDE SEQUENCE [LARGE SCALE GENOMIC DNA]</scope>
    <source>
        <strain evidence="30">201601109</strain>
    </source>
</reference>
<comment type="cofactor">
    <cofactor evidence="3 21 22">
        <name>methylcob(III)alamin</name>
        <dbReference type="ChEBI" id="CHEBI:28115"/>
    </cofactor>
</comment>
<dbReference type="PROSITE" id="PS50970">
    <property type="entry name" value="HCY"/>
    <property type="match status" value="1"/>
</dbReference>
<feature type="binding site" evidence="22 24">
    <location>
        <position position="252"/>
    </location>
    <ligand>
        <name>Zn(2+)</name>
        <dbReference type="ChEBI" id="CHEBI:29105"/>
    </ligand>
</feature>
<evidence type="ECO:0000313" key="30">
    <source>
        <dbReference type="EMBL" id="TGN11272.1"/>
    </source>
</evidence>
<keyword evidence="10 21" id="KW-0846">Cobalamin</keyword>
<dbReference type="Gene3D" id="3.20.20.20">
    <property type="entry name" value="Dihydropteroate synthase-like"/>
    <property type="match status" value="1"/>
</dbReference>
<dbReference type="FunFam" id="3.40.50.280:FF:000001">
    <property type="entry name" value="Methionine synthase"/>
    <property type="match status" value="1"/>
</dbReference>
<dbReference type="Proteomes" id="UP000297649">
    <property type="component" value="Unassembled WGS sequence"/>
</dbReference>
<organism evidence="30 31">
    <name type="scientific">Leptospira bandrabouensis</name>
    <dbReference type="NCBI Taxonomy" id="2484903"/>
    <lineage>
        <taxon>Bacteria</taxon>
        <taxon>Pseudomonadati</taxon>
        <taxon>Spirochaetota</taxon>
        <taxon>Spirochaetia</taxon>
        <taxon>Leptospirales</taxon>
        <taxon>Leptospiraceae</taxon>
        <taxon>Leptospira</taxon>
    </lineage>
</organism>
<feature type="domain" description="AdoMet activation" evidence="27">
    <location>
        <begin position="902"/>
        <end position="1233"/>
    </location>
</feature>
<evidence type="ECO:0000259" key="29">
    <source>
        <dbReference type="PROSITE" id="PS51337"/>
    </source>
</evidence>
<dbReference type="Gene3D" id="3.40.50.280">
    <property type="entry name" value="Cobalamin-binding domain"/>
    <property type="match status" value="1"/>
</dbReference>
<evidence type="ECO:0000259" key="25">
    <source>
        <dbReference type="PROSITE" id="PS50970"/>
    </source>
</evidence>
<keyword evidence="14" id="KW-0677">Repeat</keyword>
<dbReference type="GO" id="GO:0046653">
    <property type="term" value="P:tetrahydrofolate metabolic process"/>
    <property type="evidence" value="ECO:0007669"/>
    <property type="project" value="TreeGrafter"/>
</dbReference>
<dbReference type="InterPro" id="IPR036589">
    <property type="entry name" value="HCY_dom_sf"/>
</dbReference>
<feature type="binding site" description="axial binding residue" evidence="22">
    <location>
        <position position="764"/>
    </location>
    <ligand>
        <name>methylcob(III)alamin</name>
        <dbReference type="ChEBI" id="CHEBI:28115"/>
    </ligand>
    <ligandPart>
        <name>Co</name>
        <dbReference type="ChEBI" id="CHEBI:27638"/>
    </ligandPart>
</feature>
<evidence type="ECO:0000256" key="20">
    <source>
        <dbReference type="NCBIfam" id="TIGR02082"/>
    </source>
</evidence>
<proteinExistence type="inferred from homology"/>
<evidence type="ECO:0000256" key="8">
    <source>
        <dbReference type="ARBA" id="ARBA00022603"/>
    </source>
</evidence>
<feature type="binding site" evidence="22 24">
    <location>
        <position position="316"/>
    </location>
    <ligand>
        <name>Zn(2+)</name>
        <dbReference type="ChEBI" id="CHEBI:29105"/>
    </ligand>
</feature>
<dbReference type="InterPro" id="IPR000489">
    <property type="entry name" value="Pterin-binding_dom"/>
</dbReference>
<dbReference type="SUPFAM" id="SSF52242">
    <property type="entry name" value="Cobalamin (vitamin B12)-binding domain"/>
    <property type="match status" value="1"/>
</dbReference>
<feature type="domain" description="Pterin-binding" evidence="26">
    <location>
        <begin position="361"/>
        <end position="622"/>
    </location>
</feature>
<dbReference type="PROSITE" id="PS51332">
    <property type="entry name" value="B12_BINDING"/>
    <property type="match status" value="1"/>
</dbReference>
<evidence type="ECO:0000256" key="3">
    <source>
        <dbReference type="ARBA" id="ARBA00001956"/>
    </source>
</evidence>
<dbReference type="GO" id="GO:0005829">
    <property type="term" value="C:cytosol"/>
    <property type="evidence" value="ECO:0007669"/>
    <property type="project" value="TreeGrafter"/>
</dbReference>
<feature type="binding site" evidence="23">
    <location>
        <position position="813"/>
    </location>
    <ligand>
        <name>methylcob(III)alamin</name>
        <dbReference type="ChEBI" id="CHEBI:28115"/>
    </ligand>
</feature>
<evidence type="ECO:0000256" key="1">
    <source>
        <dbReference type="ARBA" id="ARBA00001700"/>
    </source>
</evidence>
<evidence type="ECO:0000256" key="21">
    <source>
        <dbReference type="PIRNR" id="PIRNR000381"/>
    </source>
</evidence>
<dbReference type="PANTHER" id="PTHR45833:SF1">
    <property type="entry name" value="METHIONINE SYNTHASE"/>
    <property type="match status" value="1"/>
</dbReference>
<dbReference type="PROSITE" id="PS50974">
    <property type="entry name" value="ADOMET_ACTIVATION"/>
    <property type="match status" value="1"/>
</dbReference>
<accession>A0A6H3NKB5</accession>
<evidence type="ECO:0000256" key="22">
    <source>
        <dbReference type="PIRSR" id="PIRSR000381-1"/>
    </source>
</evidence>
<feature type="binding site" evidence="23">
    <location>
        <position position="696"/>
    </location>
    <ligand>
        <name>methylcob(III)alamin</name>
        <dbReference type="ChEBI" id="CHEBI:28115"/>
    </ligand>
</feature>
<dbReference type="EMBL" id="RQHU01000024">
    <property type="protein sequence ID" value="TGN11272.1"/>
    <property type="molecule type" value="Genomic_DNA"/>
</dbReference>
<dbReference type="InterPro" id="IPR033706">
    <property type="entry name" value="Met_synthase_B12-bd"/>
</dbReference>
<keyword evidence="17 21" id="KW-0170">Cobalt</keyword>
<dbReference type="GO" id="GO:0008705">
    <property type="term" value="F:methionine synthase activity"/>
    <property type="evidence" value="ECO:0007669"/>
    <property type="project" value="UniProtKB-UniRule"/>
</dbReference>
<dbReference type="OrthoDB" id="9803687at2"/>
<dbReference type="PANTHER" id="PTHR45833">
    <property type="entry name" value="METHIONINE SYNTHASE"/>
    <property type="match status" value="1"/>
</dbReference>
<evidence type="ECO:0000256" key="4">
    <source>
        <dbReference type="ARBA" id="ARBA00005178"/>
    </source>
</evidence>
<protein>
    <recommendedName>
        <fullName evidence="7 20">Methionine synthase</fullName>
        <ecNumber evidence="6 20">2.1.1.13</ecNumber>
    </recommendedName>
    <alternativeName>
        <fullName evidence="19 21">5-methyltetrahydrofolate--homocysteine methyltransferase</fullName>
    </alternativeName>
</protein>
<evidence type="ECO:0000256" key="5">
    <source>
        <dbReference type="ARBA" id="ARBA00010398"/>
    </source>
</evidence>
<dbReference type="InterPro" id="IPR011822">
    <property type="entry name" value="MetH"/>
</dbReference>
<evidence type="ECO:0000256" key="24">
    <source>
        <dbReference type="PROSITE-ProRule" id="PRU00333"/>
    </source>
</evidence>
<evidence type="ECO:0000256" key="13">
    <source>
        <dbReference type="ARBA" id="ARBA00022723"/>
    </source>
</evidence>
<evidence type="ECO:0000259" key="26">
    <source>
        <dbReference type="PROSITE" id="PS50972"/>
    </source>
</evidence>
<dbReference type="FunFam" id="3.20.20.330:FF:000001">
    <property type="entry name" value="Methionine synthase"/>
    <property type="match status" value="1"/>
</dbReference>
<evidence type="ECO:0000256" key="23">
    <source>
        <dbReference type="PIRSR" id="PIRSR000381-2"/>
    </source>
</evidence>
<gene>
    <name evidence="30" type="ORF">EHR08_17280</name>
</gene>
<evidence type="ECO:0000256" key="6">
    <source>
        <dbReference type="ARBA" id="ARBA00012032"/>
    </source>
</evidence>
<evidence type="ECO:0000256" key="11">
    <source>
        <dbReference type="ARBA" id="ARBA00022679"/>
    </source>
</evidence>
<keyword evidence="12 21" id="KW-0949">S-adenosyl-L-methionine</keyword>
<keyword evidence="16 21" id="KW-0486">Methionine biosynthesis</keyword>
<evidence type="ECO:0000259" key="27">
    <source>
        <dbReference type="PROSITE" id="PS50974"/>
    </source>
</evidence>
<dbReference type="SUPFAM" id="SSF82282">
    <property type="entry name" value="Homocysteine S-methyltransferase"/>
    <property type="match status" value="1"/>
</dbReference>
<keyword evidence="13 21" id="KW-0479">Metal-binding</keyword>
<evidence type="ECO:0000256" key="15">
    <source>
        <dbReference type="ARBA" id="ARBA00022833"/>
    </source>
</evidence>
<evidence type="ECO:0000256" key="10">
    <source>
        <dbReference type="ARBA" id="ARBA00022628"/>
    </source>
</evidence>
<dbReference type="InterPro" id="IPR036594">
    <property type="entry name" value="Meth_synthase_dom"/>
</dbReference>
<feature type="binding site" evidence="23">
    <location>
        <position position="809"/>
    </location>
    <ligand>
        <name>methylcob(III)alamin</name>
        <dbReference type="ChEBI" id="CHEBI:28115"/>
    </ligand>
</feature>
<dbReference type="Gene3D" id="1.10.1240.10">
    <property type="entry name" value="Methionine synthase domain"/>
    <property type="match status" value="1"/>
</dbReference>
<dbReference type="Gene3D" id="3.20.20.330">
    <property type="entry name" value="Homocysteine-binding-like domain"/>
    <property type="match status" value="1"/>
</dbReference>
<dbReference type="NCBIfam" id="NF007024">
    <property type="entry name" value="PRK09490.1"/>
    <property type="match status" value="1"/>
</dbReference>
<comment type="domain">
    <text evidence="21">Modular enzyme with four functionally distinct domains. The isolated Hcy-binding domain catalyzes methyl transfer from free methylcobalamin to homocysteine. The Hcy-binding domain in association with the pterin-binding domain catalyzes the methylation of cob(I)alamin by methyltetrahydrofolate and the methylation of homocysteine. The B12-binding domain binds the cofactor. The AdoMet activation domain binds S-adenosyl-L-methionine. Under aerobic conditions cob(I)alamin can be converted to inactive cob(II)alamin. Reductive methylation by S-adenosyl-L-methionine and flavodoxin regenerates methylcobalamin.</text>
</comment>
<comment type="catalytic activity">
    <reaction evidence="1 21">
        <text>(6S)-5-methyl-5,6,7,8-tetrahydrofolate + L-homocysteine = (6S)-5,6,7,8-tetrahydrofolate + L-methionine</text>
        <dbReference type="Rhea" id="RHEA:11172"/>
        <dbReference type="ChEBI" id="CHEBI:18608"/>
        <dbReference type="ChEBI" id="CHEBI:57453"/>
        <dbReference type="ChEBI" id="CHEBI:57844"/>
        <dbReference type="ChEBI" id="CHEBI:58199"/>
        <dbReference type="EC" id="2.1.1.13"/>
    </reaction>
</comment>
<dbReference type="CDD" id="cd02069">
    <property type="entry name" value="methionine_synthase_B12_BD"/>
    <property type="match status" value="1"/>
</dbReference>
<dbReference type="CDD" id="cd00740">
    <property type="entry name" value="MeTr"/>
    <property type="match status" value="1"/>
</dbReference>
<keyword evidence="8 21" id="KW-0489">Methyltransferase</keyword>
<dbReference type="InterPro" id="IPR037010">
    <property type="entry name" value="VitB12-dep_Met_synth_activ_sf"/>
</dbReference>
<dbReference type="FunFam" id="1.10.1240.10:FF:000001">
    <property type="entry name" value="Methionine synthase"/>
    <property type="match status" value="1"/>
</dbReference>
<evidence type="ECO:0000256" key="17">
    <source>
        <dbReference type="ARBA" id="ARBA00023285"/>
    </source>
</evidence>
<feature type="binding site" evidence="23">
    <location>
        <begin position="761"/>
        <end position="765"/>
    </location>
    <ligand>
        <name>methylcob(III)alamin</name>
        <dbReference type="ChEBI" id="CHEBI:28115"/>
    </ligand>
</feature>
<dbReference type="InterPro" id="IPR036724">
    <property type="entry name" value="Cobalamin-bd_sf"/>
</dbReference>
<dbReference type="FunFam" id="3.20.20.20:FF:000002">
    <property type="entry name" value="Methionine synthase"/>
    <property type="match status" value="1"/>
</dbReference>
<feature type="domain" description="Hcy-binding" evidence="25">
    <location>
        <begin position="10"/>
        <end position="330"/>
    </location>
</feature>
<comment type="caution">
    <text evidence="30">The sequence shown here is derived from an EMBL/GenBank/DDBJ whole genome shotgun (WGS) entry which is preliminary data.</text>
</comment>
<comment type="cofactor">
    <cofactor evidence="2 21 24">
        <name>Zn(2+)</name>
        <dbReference type="ChEBI" id="CHEBI:29105"/>
    </cofactor>
</comment>
<comment type="similarity">
    <text evidence="5">Belongs to the vitamin-B12 dependent methionine synthase family.</text>
</comment>
<evidence type="ECO:0000256" key="19">
    <source>
        <dbReference type="ARBA" id="ARBA00031040"/>
    </source>
</evidence>
<dbReference type="Pfam" id="PF00809">
    <property type="entry name" value="Pterin_bind"/>
    <property type="match status" value="1"/>
</dbReference>
<evidence type="ECO:0000313" key="31">
    <source>
        <dbReference type="Proteomes" id="UP000297649"/>
    </source>
</evidence>
<feature type="binding site" evidence="23">
    <location>
        <begin position="1195"/>
        <end position="1196"/>
    </location>
    <ligand>
        <name>S-adenosyl-L-methionine</name>
        <dbReference type="ChEBI" id="CHEBI:59789"/>
    </ligand>
</feature>
<dbReference type="InterPro" id="IPR004223">
    <property type="entry name" value="VitB12-dep_Met_synth_activ_dom"/>
</dbReference>
<dbReference type="SMART" id="SM01018">
    <property type="entry name" value="B12-binding_2"/>
    <property type="match status" value="1"/>
</dbReference>
<dbReference type="Pfam" id="PF02965">
    <property type="entry name" value="Met_synt_B12"/>
    <property type="match status" value="1"/>
</dbReference>
<dbReference type="SUPFAM" id="SSF47644">
    <property type="entry name" value="Methionine synthase domain"/>
    <property type="match status" value="1"/>
</dbReference>
<dbReference type="PIRSF" id="PIRSF000381">
    <property type="entry name" value="MetH"/>
    <property type="match status" value="1"/>
</dbReference>
<dbReference type="PROSITE" id="PS51337">
    <property type="entry name" value="B12_BINDING_NTER"/>
    <property type="match status" value="1"/>
</dbReference>
<feature type="binding site" evidence="22 24">
    <location>
        <position position="315"/>
    </location>
    <ligand>
        <name>Zn(2+)</name>
        <dbReference type="ChEBI" id="CHEBI:29105"/>
    </ligand>
</feature>
<feature type="binding site" evidence="23">
    <location>
        <position position="1140"/>
    </location>
    <ligand>
        <name>S-adenosyl-L-methionine</name>
        <dbReference type="ChEBI" id="CHEBI:59789"/>
    </ligand>
</feature>
<dbReference type="Pfam" id="PF02310">
    <property type="entry name" value="B12-binding"/>
    <property type="match status" value="1"/>
</dbReference>
<dbReference type="SUPFAM" id="SSF51717">
    <property type="entry name" value="Dihydropteroate synthetase-like"/>
    <property type="match status" value="1"/>
</dbReference>
<dbReference type="InterPro" id="IPR050554">
    <property type="entry name" value="Met_Synthase/Corrinoid"/>
</dbReference>
<evidence type="ECO:0000256" key="16">
    <source>
        <dbReference type="ARBA" id="ARBA00023167"/>
    </source>
</evidence>
<keyword evidence="11 21" id="KW-0808">Transferase</keyword>
<dbReference type="NCBIfam" id="TIGR02082">
    <property type="entry name" value="metH"/>
    <property type="match status" value="1"/>
</dbReference>
<dbReference type="UniPathway" id="UPA00051">
    <property type="reaction ID" value="UER00081"/>
</dbReference>
<dbReference type="Pfam" id="PF02607">
    <property type="entry name" value="B12-binding_2"/>
    <property type="match status" value="1"/>
</dbReference>
<dbReference type="InterPro" id="IPR011005">
    <property type="entry name" value="Dihydropteroate_synth-like_sf"/>
</dbReference>
<dbReference type="GO" id="GO:0050667">
    <property type="term" value="P:homocysteine metabolic process"/>
    <property type="evidence" value="ECO:0007669"/>
    <property type="project" value="TreeGrafter"/>
</dbReference>
<comment type="function">
    <text evidence="18 21">Catalyzes the transfer of a methyl group from methyl-cobalamin to homocysteine, yielding enzyme-bound cob(I)alamin and methionine. Subsequently, remethylates the cofactor using methyltetrahydrofolate.</text>
</comment>
<dbReference type="GO" id="GO:0031419">
    <property type="term" value="F:cobalamin binding"/>
    <property type="evidence" value="ECO:0007669"/>
    <property type="project" value="UniProtKB-UniRule"/>
</dbReference>
<name>A0A6H3NKB5_9LEPT</name>
<dbReference type="GO" id="GO:0032259">
    <property type="term" value="P:methylation"/>
    <property type="evidence" value="ECO:0007669"/>
    <property type="project" value="UniProtKB-KW"/>
</dbReference>
<dbReference type="InterPro" id="IPR006158">
    <property type="entry name" value="Cobalamin-bd"/>
</dbReference>
<evidence type="ECO:0000259" key="28">
    <source>
        <dbReference type="PROSITE" id="PS51332"/>
    </source>
</evidence>
<evidence type="ECO:0000256" key="9">
    <source>
        <dbReference type="ARBA" id="ARBA00022605"/>
    </source>
</evidence>
<dbReference type="InterPro" id="IPR003759">
    <property type="entry name" value="Cbl-bd_cap"/>
</dbReference>
<dbReference type="GO" id="GO:0008270">
    <property type="term" value="F:zinc ion binding"/>
    <property type="evidence" value="ECO:0007669"/>
    <property type="project" value="UniProtKB-UniRule"/>
</dbReference>
<evidence type="ECO:0000256" key="14">
    <source>
        <dbReference type="ARBA" id="ARBA00022737"/>
    </source>
</evidence>
<dbReference type="SUPFAM" id="SSF56507">
    <property type="entry name" value="Methionine synthase activation domain-like"/>
    <property type="match status" value="1"/>
</dbReference>
<keyword evidence="15 21" id="KW-0862">Zinc</keyword>
<dbReference type="PROSITE" id="PS50972">
    <property type="entry name" value="PTERIN_BINDING"/>
    <property type="match status" value="1"/>
</dbReference>